<evidence type="ECO:0000256" key="11">
    <source>
        <dbReference type="RuleBase" id="RU000639"/>
    </source>
</evidence>
<evidence type="ECO:0000313" key="14">
    <source>
        <dbReference type="EMBL" id="SHK56188.1"/>
    </source>
</evidence>
<accession>A0A1M6THD0</accession>
<evidence type="ECO:0000256" key="6">
    <source>
        <dbReference type="ARBA" id="ARBA00023186"/>
    </source>
</evidence>
<dbReference type="GO" id="GO:0051082">
    <property type="term" value="F:unfolded protein binding"/>
    <property type="evidence" value="ECO:0007669"/>
    <property type="project" value="TreeGrafter"/>
</dbReference>
<reference evidence="15" key="1">
    <citation type="submission" date="2016-11" db="EMBL/GenBank/DDBJ databases">
        <authorList>
            <person name="Varghese N."/>
            <person name="Submissions S."/>
        </authorList>
    </citation>
    <scope>NUCLEOTIDE SEQUENCE [LARGE SCALE GENOMIC DNA]</scope>
    <source>
        <strain evidence="15">DSM 22212</strain>
    </source>
</reference>
<dbReference type="SUPFAM" id="SSF58014">
    <property type="entry name" value="Coiled-coil domain of nucleotide exchange factor GrpE"/>
    <property type="match status" value="1"/>
</dbReference>
<dbReference type="PANTHER" id="PTHR21237">
    <property type="entry name" value="GRPE PROTEIN"/>
    <property type="match status" value="1"/>
</dbReference>
<gene>
    <name evidence="10" type="primary">grpE</name>
    <name evidence="14" type="ORF">SAMN04488087_1391</name>
</gene>
<dbReference type="HAMAP" id="MF_01151">
    <property type="entry name" value="GrpE"/>
    <property type="match status" value="1"/>
</dbReference>
<evidence type="ECO:0000313" key="15">
    <source>
        <dbReference type="Proteomes" id="UP000185812"/>
    </source>
</evidence>
<comment type="subunit">
    <text evidence="3 10">Homodimer.</text>
</comment>
<evidence type="ECO:0000256" key="8">
    <source>
        <dbReference type="ARBA" id="ARBA00072274"/>
    </source>
</evidence>
<evidence type="ECO:0000256" key="4">
    <source>
        <dbReference type="ARBA" id="ARBA00022490"/>
    </source>
</evidence>
<dbReference type="InterPro" id="IPR013805">
    <property type="entry name" value="GrpE_CC"/>
</dbReference>
<dbReference type="Gene3D" id="3.90.20.20">
    <property type="match status" value="1"/>
</dbReference>
<dbReference type="FunFam" id="2.30.22.10:FF:000001">
    <property type="entry name" value="Protein GrpE"/>
    <property type="match status" value="1"/>
</dbReference>
<dbReference type="Pfam" id="PF01025">
    <property type="entry name" value="GrpE"/>
    <property type="match status" value="1"/>
</dbReference>
<dbReference type="Proteomes" id="UP000185812">
    <property type="component" value="Unassembled WGS sequence"/>
</dbReference>
<dbReference type="GO" id="GO:0000774">
    <property type="term" value="F:adenyl-nucleotide exchange factor activity"/>
    <property type="evidence" value="ECO:0007669"/>
    <property type="project" value="InterPro"/>
</dbReference>
<organism evidence="14 15">
    <name type="scientific">Rhodothermus profundi</name>
    <dbReference type="NCBI Taxonomy" id="633813"/>
    <lineage>
        <taxon>Bacteria</taxon>
        <taxon>Pseudomonadati</taxon>
        <taxon>Rhodothermota</taxon>
        <taxon>Rhodothermia</taxon>
        <taxon>Rhodothermales</taxon>
        <taxon>Rhodothermaceae</taxon>
        <taxon>Rhodothermus</taxon>
    </lineage>
</organism>
<evidence type="ECO:0000256" key="1">
    <source>
        <dbReference type="ARBA" id="ARBA00004496"/>
    </source>
</evidence>
<dbReference type="PROSITE" id="PS01071">
    <property type="entry name" value="GRPE"/>
    <property type="match status" value="1"/>
</dbReference>
<evidence type="ECO:0000256" key="3">
    <source>
        <dbReference type="ARBA" id="ARBA00011738"/>
    </source>
</evidence>
<evidence type="ECO:0000256" key="13">
    <source>
        <dbReference type="SAM" id="MobiDB-lite"/>
    </source>
</evidence>
<keyword evidence="15" id="KW-1185">Reference proteome</keyword>
<dbReference type="PANTHER" id="PTHR21237:SF40">
    <property type="entry name" value="CELL CYCLE AND APOPTOSIS REGULATOR PROTEIN 2"/>
    <property type="match status" value="1"/>
</dbReference>
<comment type="similarity">
    <text evidence="2 10 12">Belongs to the GrpE family.</text>
</comment>
<keyword evidence="6 10" id="KW-0143">Chaperone</keyword>
<dbReference type="STRING" id="633813.SAMN04488087_1391"/>
<dbReference type="GO" id="GO:0051087">
    <property type="term" value="F:protein-folding chaperone binding"/>
    <property type="evidence" value="ECO:0007669"/>
    <property type="project" value="InterPro"/>
</dbReference>
<dbReference type="CDD" id="cd00446">
    <property type="entry name" value="GrpE"/>
    <property type="match status" value="1"/>
</dbReference>
<feature type="compositionally biased region" description="Low complexity" evidence="13">
    <location>
        <begin position="19"/>
        <end position="33"/>
    </location>
</feature>
<evidence type="ECO:0000256" key="5">
    <source>
        <dbReference type="ARBA" id="ARBA00023016"/>
    </source>
</evidence>
<feature type="region of interest" description="Disordered" evidence="13">
    <location>
        <begin position="1"/>
        <end position="40"/>
    </location>
</feature>
<evidence type="ECO:0000256" key="9">
    <source>
        <dbReference type="ARBA" id="ARBA00076414"/>
    </source>
</evidence>
<dbReference type="GO" id="GO:0042803">
    <property type="term" value="F:protein homodimerization activity"/>
    <property type="evidence" value="ECO:0007669"/>
    <property type="project" value="InterPro"/>
</dbReference>
<dbReference type="GO" id="GO:0005737">
    <property type="term" value="C:cytoplasm"/>
    <property type="evidence" value="ECO:0007669"/>
    <property type="project" value="UniProtKB-SubCell"/>
</dbReference>
<feature type="compositionally biased region" description="Basic and acidic residues" evidence="13">
    <location>
        <begin position="1"/>
        <end position="12"/>
    </location>
</feature>
<dbReference type="PRINTS" id="PR00773">
    <property type="entry name" value="GRPEPROTEIN"/>
</dbReference>
<keyword evidence="5 10" id="KW-0346">Stress response</keyword>
<name>A0A1M6THD0_9BACT</name>
<proteinExistence type="inferred from homology"/>
<dbReference type="RefSeq" id="WP_245771959.1">
    <property type="nucleotide sequence ID" value="NZ_FRAU01000004.1"/>
</dbReference>
<evidence type="ECO:0000256" key="7">
    <source>
        <dbReference type="ARBA" id="ARBA00053401"/>
    </source>
</evidence>
<dbReference type="InterPro" id="IPR009012">
    <property type="entry name" value="GrpE_head"/>
</dbReference>
<evidence type="ECO:0000256" key="12">
    <source>
        <dbReference type="RuleBase" id="RU004478"/>
    </source>
</evidence>
<dbReference type="Gene3D" id="2.30.22.10">
    <property type="entry name" value="Head domain of nucleotide exchange factor GrpE"/>
    <property type="match status" value="1"/>
</dbReference>
<dbReference type="GO" id="GO:0006457">
    <property type="term" value="P:protein folding"/>
    <property type="evidence" value="ECO:0007669"/>
    <property type="project" value="InterPro"/>
</dbReference>
<protein>
    <recommendedName>
        <fullName evidence="8 10">Protein GrpE</fullName>
    </recommendedName>
    <alternativeName>
        <fullName evidence="9 10">HSP-70 cofactor</fullName>
    </alternativeName>
</protein>
<sequence length="207" mass="23113">MTHMSEEMKPAADAEQVNETENAPATPEAETAASEMSLEENDLVARIEQLEAELAQVQDKFLRTAAELQNYRRRVEQEKRQLLEMGKALAIRPLLEVLDDLERSLEAARQAEEQDPGAAYHKLREGVELVHQKFLDELARLGVQPIEAVGQPFDPTVHEAMMQQPAPEGVTPGTVLQEMQKGYRMGERILRHSRVVVAAPPNGDSQA</sequence>
<dbReference type="InterPro" id="IPR000740">
    <property type="entry name" value="GrpE"/>
</dbReference>
<comment type="subcellular location">
    <subcellularLocation>
        <location evidence="1 10">Cytoplasm</location>
    </subcellularLocation>
</comment>
<dbReference type="AlphaFoldDB" id="A0A1M6THD0"/>
<dbReference type="EMBL" id="FRAU01000004">
    <property type="protein sequence ID" value="SHK56188.1"/>
    <property type="molecule type" value="Genomic_DNA"/>
</dbReference>
<comment type="function">
    <text evidence="7 10 11">Participates actively in the response to hyperosmotic and heat shock by preventing the aggregation of stress-denatured proteins, in association with DnaK and GrpE. It is the nucleotide exchange factor for DnaK and may function as a thermosensor. Unfolded proteins bind initially to DnaJ; upon interaction with the DnaJ-bound protein, DnaK hydrolyzes its bound ATP, resulting in the formation of a stable complex. GrpE releases ADP from DnaK; ATP binding to DnaK triggers the release of the substrate protein, thus completing the reaction cycle. Several rounds of ATP-dependent interactions between DnaJ, DnaK and GrpE are required for fully efficient folding.</text>
</comment>
<dbReference type="SUPFAM" id="SSF51064">
    <property type="entry name" value="Head domain of nucleotide exchange factor GrpE"/>
    <property type="match status" value="1"/>
</dbReference>
<keyword evidence="4 10" id="KW-0963">Cytoplasm</keyword>
<evidence type="ECO:0000256" key="2">
    <source>
        <dbReference type="ARBA" id="ARBA00009054"/>
    </source>
</evidence>
<evidence type="ECO:0000256" key="10">
    <source>
        <dbReference type="HAMAP-Rule" id="MF_01151"/>
    </source>
</evidence>